<dbReference type="EMBL" id="AONQ01000060">
    <property type="protein sequence ID" value="EME68580.1"/>
    <property type="molecule type" value="Genomic_DNA"/>
</dbReference>
<proteinExistence type="predicted"/>
<accession>M2Z2N5</accession>
<protein>
    <submittedName>
        <fullName evidence="1">Uncharacterized protein</fullName>
    </submittedName>
</protein>
<evidence type="ECO:0000313" key="2">
    <source>
        <dbReference type="Proteomes" id="UP000011744"/>
    </source>
</evidence>
<gene>
    <name evidence="1" type="ORF">H261_17798</name>
</gene>
<sequence>MIEGWEVTEMDKIIKLLAVALDSAATDPERLTAMGRIATDLKAKGIHASQLSIRTDDFEIGGVSVNWEKEAKESWEEITRLRREISKLKAAHKRAAKPNDRRGWSSTVKANVVTDKDGYVVGSWS</sequence>
<reference evidence="1 2" key="1">
    <citation type="journal article" date="2014" name="Genome Announc.">
        <title>Draft Genome Sequence of Magnetospirillum sp. Strain SO-1, a Freshwater Magnetotactic Bacterium Isolated from the Ol'khovka River, Russia.</title>
        <authorList>
            <person name="Grouzdev D.S."/>
            <person name="Dziuba M.V."/>
            <person name="Sukhacheva M.S."/>
            <person name="Mardanov A.V."/>
            <person name="Beletskiy A.V."/>
            <person name="Kuznetsov B.B."/>
            <person name="Skryabin K.G."/>
        </authorList>
    </citation>
    <scope>NUCLEOTIDE SEQUENCE [LARGE SCALE GENOMIC DNA]</scope>
    <source>
        <strain evidence="1 2">SO-1</strain>
    </source>
</reference>
<dbReference type="STRING" id="1244869.H261_17798"/>
<evidence type="ECO:0000313" key="1">
    <source>
        <dbReference type="EMBL" id="EME68580.1"/>
    </source>
</evidence>
<name>M2Z2N5_9PROT</name>
<organism evidence="1 2">
    <name type="scientific">Paramagnetospirillum caucaseum</name>
    <dbReference type="NCBI Taxonomy" id="1244869"/>
    <lineage>
        <taxon>Bacteria</taxon>
        <taxon>Pseudomonadati</taxon>
        <taxon>Pseudomonadota</taxon>
        <taxon>Alphaproteobacteria</taxon>
        <taxon>Rhodospirillales</taxon>
        <taxon>Magnetospirillaceae</taxon>
        <taxon>Paramagnetospirillum</taxon>
    </lineage>
</organism>
<dbReference type="AlphaFoldDB" id="M2Z2N5"/>
<comment type="caution">
    <text evidence="1">The sequence shown here is derived from an EMBL/GenBank/DDBJ whole genome shotgun (WGS) entry which is preliminary data.</text>
</comment>
<keyword evidence="2" id="KW-1185">Reference proteome</keyword>
<dbReference type="Proteomes" id="UP000011744">
    <property type="component" value="Unassembled WGS sequence"/>
</dbReference>